<feature type="transmembrane region" description="Helical" evidence="7">
    <location>
        <begin position="21"/>
        <end position="38"/>
    </location>
</feature>
<keyword evidence="7" id="KW-0812">Transmembrane</keyword>
<dbReference type="AlphaFoldDB" id="A0A432WIX6"/>
<comment type="catalytic activity">
    <reaction evidence="1">
        <text>a 1,2-diacyl-sn-glycero-3-phosphocholine + H2O = a 1,2-diacyl-sn-glycero-3-phosphate + choline + H(+)</text>
        <dbReference type="Rhea" id="RHEA:14445"/>
        <dbReference type="ChEBI" id="CHEBI:15354"/>
        <dbReference type="ChEBI" id="CHEBI:15377"/>
        <dbReference type="ChEBI" id="CHEBI:15378"/>
        <dbReference type="ChEBI" id="CHEBI:57643"/>
        <dbReference type="ChEBI" id="CHEBI:58608"/>
        <dbReference type="EC" id="3.1.4.4"/>
    </reaction>
</comment>
<dbReference type="EMBL" id="PIPO01000002">
    <property type="protein sequence ID" value="RUO33760.1"/>
    <property type="molecule type" value="Genomic_DNA"/>
</dbReference>
<dbReference type="InterPro" id="IPR001736">
    <property type="entry name" value="PLipase_D/transphosphatidylase"/>
</dbReference>
<dbReference type="InterPro" id="IPR025202">
    <property type="entry name" value="PLD-like_dom"/>
</dbReference>
<dbReference type="RefSeq" id="WP_126798327.1">
    <property type="nucleotide sequence ID" value="NZ_PIPO01000002.1"/>
</dbReference>
<feature type="domain" description="PLD phosphodiesterase" evidence="8">
    <location>
        <begin position="216"/>
        <end position="246"/>
    </location>
</feature>
<evidence type="ECO:0000256" key="2">
    <source>
        <dbReference type="ARBA" id="ARBA00008664"/>
    </source>
</evidence>
<proteinExistence type="inferred from homology"/>
<name>A0A432WIX6_9GAMM</name>
<evidence type="ECO:0000256" key="6">
    <source>
        <dbReference type="ARBA" id="ARBA00023098"/>
    </source>
</evidence>
<accession>A0A432WIX6</accession>
<dbReference type="Pfam" id="PF13091">
    <property type="entry name" value="PLDc_2"/>
    <property type="match status" value="1"/>
</dbReference>
<dbReference type="GO" id="GO:0016891">
    <property type="term" value="F:RNA endonuclease activity producing 5'-phosphomonoesters, hydrolytic mechanism"/>
    <property type="evidence" value="ECO:0007669"/>
    <property type="project" value="TreeGrafter"/>
</dbReference>
<dbReference type="SUPFAM" id="SSF56024">
    <property type="entry name" value="Phospholipase D/nuclease"/>
    <property type="match status" value="2"/>
</dbReference>
<dbReference type="PANTHER" id="PTHR43856:SF1">
    <property type="entry name" value="MITOCHONDRIAL CARDIOLIPIN HYDROLASE"/>
    <property type="match status" value="1"/>
</dbReference>
<keyword evidence="10" id="KW-1185">Reference proteome</keyword>
<dbReference type="EC" id="3.1.4.4" evidence="3"/>
<dbReference type="GO" id="GO:0016042">
    <property type="term" value="P:lipid catabolic process"/>
    <property type="evidence" value="ECO:0007669"/>
    <property type="project" value="UniProtKB-KW"/>
</dbReference>
<comment type="similarity">
    <text evidence="2">Belongs to the phospholipase D family.</text>
</comment>
<evidence type="ECO:0000256" key="4">
    <source>
        <dbReference type="ARBA" id="ARBA00022801"/>
    </source>
</evidence>
<keyword evidence="7" id="KW-1133">Transmembrane helix</keyword>
<keyword evidence="6" id="KW-0443">Lipid metabolism</keyword>
<keyword evidence="5" id="KW-0442">Lipid degradation</keyword>
<gene>
    <name evidence="9" type="ORF">CWE14_04655</name>
</gene>
<dbReference type="PANTHER" id="PTHR43856">
    <property type="entry name" value="CARDIOLIPIN HYDROLASE"/>
    <property type="match status" value="1"/>
</dbReference>
<evidence type="ECO:0000259" key="8">
    <source>
        <dbReference type="PROSITE" id="PS50035"/>
    </source>
</evidence>
<sequence length="487" mass="53810">MQKQKGSFTPFITGKSTGKRVLALLVVVLVTIGIYQVYKPLPAGLDLEAPPRSAGNVEFLADRTYVDASGERQVEQQIFDAVFDMIAEARQFVLVDMFLFNDFQGEVSETHRALSTELTAALIAQKQRYPELEVHVISDPLNTVYGGQPSAHFTALEEADIPVVLTDLTRLRDSNPLYSALWRPLIQPFGNSEGDTLPNPFGEGKVTLRSYLALLNFKANHRKLVIADSGNQLSALVTSANPHDGSSAHSNVALRFNGAAAWDLFDSEATVLEFSGGTAPDTGLQPATANGNELSVQVVTERAVERALLRIIDQAEAGEALDMAIFYLSDRDVVRALTRAAQRGVQLRVLLDPNKDAFGREKNGVPNRPVAHELTEAGVPVRWCNTQGEQCHAKWMLYRDHQGQASMLLGSTNFTRRNLHNLNLETSVVVRGAIGSEPLQQGQQWFDDQWHNRDGRQFSVDYATYADDGVWPRLLYRVMEATGLSTF</sequence>
<dbReference type="PROSITE" id="PS50035">
    <property type="entry name" value="PLD"/>
    <property type="match status" value="1"/>
</dbReference>
<evidence type="ECO:0000256" key="1">
    <source>
        <dbReference type="ARBA" id="ARBA00000798"/>
    </source>
</evidence>
<dbReference type="CDD" id="cd09129">
    <property type="entry name" value="PLDc_unchar2_1"/>
    <property type="match status" value="1"/>
</dbReference>
<dbReference type="CDD" id="cd09130">
    <property type="entry name" value="PLDc_unchar2_2"/>
    <property type="match status" value="1"/>
</dbReference>
<evidence type="ECO:0000313" key="10">
    <source>
        <dbReference type="Proteomes" id="UP000287823"/>
    </source>
</evidence>
<dbReference type="GO" id="GO:0004630">
    <property type="term" value="F:phospholipase D activity"/>
    <property type="evidence" value="ECO:0007669"/>
    <property type="project" value="UniProtKB-EC"/>
</dbReference>
<dbReference type="GO" id="GO:0006793">
    <property type="term" value="P:phosphorus metabolic process"/>
    <property type="evidence" value="ECO:0007669"/>
    <property type="project" value="UniProtKB-ARBA"/>
</dbReference>
<organism evidence="9 10">
    <name type="scientific">Aliidiomarina soli</name>
    <dbReference type="NCBI Taxonomy" id="1928574"/>
    <lineage>
        <taxon>Bacteria</taxon>
        <taxon>Pseudomonadati</taxon>
        <taxon>Pseudomonadota</taxon>
        <taxon>Gammaproteobacteria</taxon>
        <taxon>Alteromonadales</taxon>
        <taxon>Idiomarinaceae</taxon>
        <taxon>Aliidiomarina</taxon>
    </lineage>
</organism>
<evidence type="ECO:0000256" key="5">
    <source>
        <dbReference type="ARBA" id="ARBA00022963"/>
    </source>
</evidence>
<dbReference type="Gene3D" id="3.30.870.10">
    <property type="entry name" value="Endonuclease Chain A"/>
    <property type="match status" value="2"/>
</dbReference>
<protein>
    <recommendedName>
        <fullName evidence="3">phospholipase D</fullName>
        <ecNumber evidence="3">3.1.4.4</ecNumber>
    </recommendedName>
</protein>
<evidence type="ECO:0000256" key="3">
    <source>
        <dbReference type="ARBA" id="ARBA00012027"/>
    </source>
</evidence>
<reference evidence="9 10" key="1">
    <citation type="journal article" date="2011" name="Front. Microbiol.">
        <title>Genomic signatures of strain selection and enhancement in Bacillus atrophaeus var. globigii, a historical biowarfare simulant.</title>
        <authorList>
            <person name="Gibbons H.S."/>
            <person name="Broomall S.M."/>
            <person name="McNew L.A."/>
            <person name="Daligault H."/>
            <person name="Chapman C."/>
            <person name="Bruce D."/>
            <person name="Karavis M."/>
            <person name="Krepps M."/>
            <person name="McGregor P.A."/>
            <person name="Hong C."/>
            <person name="Park K.H."/>
            <person name="Akmal A."/>
            <person name="Feldman A."/>
            <person name="Lin J.S."/>
            <person name="Chang W.E."/>
            <person name="Higgs B.W."/>
            <person name="Demirev P."/>
            <person name="Lindquist J."/>
            <person name="Liem A."/>
            <person name="Fochler E."/>
            <person name="Read T.D."/>
            <person name="Tapia R."/>
            <person name="Johnson S."/>
            <person name="Bishop-Lilly K.A."/>
            <person name="Detter C."/>
            <person name="Han C."/>
            <person name="Sozhamannan S."/>
            <person name="Rosenzweig C.N."/>
            <person name="Skowronski E.W."/>
        </authorList>
    </citation>
    <scope>NUCLEOTIDE SEQUENCE [LARGE SCALE GENOMIC DNA]</scope>
    <source>
        <strain evidence="9 10">Y4G10-17</strain>
    </source>
</reference>
<dbReference type="InterPro" id="IPR051406">
    <property type="entry name" value="PLD_domain"/>
</dbReference>
<dbReference type="Proteomes" id="UP000287823">
    <property type="component" value="Unassembled WGS sequence"/>
</dbReference>
<evidence type="ECO:0000256" key="7">
    <source>
        <dbReference type="SAM" id="Phobius"/>
    </source>
</evidence>
<evidence type="ECO:0000313" key="9">
    <source>
        <dbReference type="EMBL" id="RUO33760.1"/>
    </source>
</evidence>
<keyword evidence="7" id="KW-0472">Membrane</keyword>
<comment type="caution">
    <text evidence="9">The sequence shown here is derived from an EMBL/GenBank/DDBJ whole genome shotgun (WGS) entry which is preliminary data.</text>
</comment>
<keyword evidence="4" id="KW-0378">Hydrolase</keyword>